<evidence type="ECO:0000256" key="2">
    <source>
        <dbReference type="ARBA" id="ARBA00012528"/>
    </source>
</evidence>
<reference evidence="7" key="1">
    <citation type="submission" date="2016-10" db="EMBL/GenBank/DDBJ databases">
        <authorList>
            <person name="Varghese N."/>
            <person name="Submissions S."/>
        </authorList>
    </citation>
    <scope>NUCLEOTIDE SEQUENCE [LARGE SCALE GENOMIC DNA]</scope>
    <source>
        <strain evidence="7">DSM 18887</strain>
    </source>
</reference>
<evidence type="ECO:0000256" key="4">
    <source>
        <dbReference type="SAM" id="MobiDB-lite"/>
    </source>
</evidence>
<dbReference type="InterPro" id="IPR043128">
    <property type="entry name" value="Rev_trsase/Diguanyl_cyclase"/>
</dbReference>
<feature type="domain" description="GGDEF" evidence="5">
    <location>
        <begin position="194"/>
        <end position="326"/>
    </location>
</feature>
<protein>
    <recommendedName>
        <fullName evidence="2">diguanylate cyclase</fullName>
        <ecNumber evidence="2">2.7.7.65</ecNumber>
    </recommendedName>
</protein>
<keyword evidence="7" id="KW-1185">Reference proteome</keyword>
<feature type="region of interest" description="Disordered" evidence="4">
    <location>
        <begin position="1"/>
        <end position="26"/>
    </location>
</feature>
<evidence type="ECO:0000256" key="1">
    <source>
        <dbReference type="ARBA" id="ARBA00001946"/>
    </source>
</evidence>
<dbReference type="EMBL" id="FOGB01000013">
    <property type="protein sequence ID" value="SEQ98005.1"/>
    <property type="molecule type" value="Genomic_DNA"/>
</dbReference>
<dbReference type="EC" id="2.7.7.65" evidence="2"/>
<dbReference type="Pfam" id="PF00990">
    <property type="entry name" value="GGDEF"/>
    <property type="match status" value="1"/>
</dbReference>
<evidence type="ECO:0000313" key="7">
    <source>
        <dbReference type="Proteomes" id="UP000198749"/>
    </source>
</evidence>
<evidence type="ECO:0000259" key="5">
    <source>
        <dbReference type="PROSITE" id="PS50887"/>
    </source>
</evidence>
<dbReference type="SMART" id="SM00267">
    <property type="entry name" value="GGDEF"/>
    <property type="match status" value="1"/>
</dbReference>
<dbReference type="CDD" id="cd01949">
    <property type="entry name" value="GGDEF"/>
    <property type="match status" value="1"/>
</dbReference>
<dbReference type="Pfam" id="PF13682">
    <property type="entry name" value="CZB"/>
    <property type="match status" value="1"/>
</dbReference>
<dbReference type="Proteomes" id="UP000198749">
    <property type="component" value="Unassembled WGS sequence"/>
</dbReference>
<dbReference type="STRING" id="355243.SAMN03080615_03470"/>
<sequence length="358" mass="41357">MKKADDQLPVNTGRQHANTSRSGTDNVMNNLLESLHHDDFEQLAADIKQSLEAHRHWMQRITTALVARQPLEENQFIAVDAHLHCHFGRWLTKIFQDELFQQGSFLRIEQYHRQLHDAARTLIYQLNHHAEVDIAAFEKFMQLQKEFFDMVMMLFEFSVLNKQQFDPTTRLMNRRSVDSVLANEYSRMQRADDYYCCVAMADIDQFKQVNDLWGHDVGDLLLSHTAKIFNDAIRRHDTVSRYGGEEFLFIFPDMRLEQAGLVVDRIRKQLANSSISHHSHLHSVTASFGVTQLCRHCDIKGSVKRADIAMYAAKESGRNCTVTVDSQAVVGQTSYEHLNKEITELIRQHCKRVAPGTD</sequence>
<comment type="cofactor">
    <cofactor evidence="1">
        <name>Mg(2+)</name>
        <dbReference type="ChEBI" id="CHEBI:18420"/>
    </cofactor>
</comment>
<evidence type="ECO:0000313" key="6">
    <source>
        <dbReference type="EMBL" id="SEQ98005.1"/>
    </source>
</evidence>
<dbReference type="InterPro" id="IPR025991">
    <property type="entry name" value="Chemoreceptor_zinc-bind_dom"/>
</dbReference>
<proteinExistence type="predicted"/>
<dbReference type="NCBIfam" id="TIGR00254">
    <property type="entry name" value="GGDEF"/>
    <property type="match status" value="1"/>
</dbReference>
<dbReference type="InterPro" id="IPR000160">
    <property type="entry name" value="GGDEF_dom"/>
</dbReference>
<evidence type="ECO:0000256" key="3">
    <source>
        <dbReference type="ARBA" id="ARBA00034247"/>
    </source>
</evidence>
<dbReference type="GO" id="GO:0052621">
    <property type="term" value="F:diguanylate cyclase activity"/>
    <property type="evidence" value="ECO:0007669"/>
    <property type="project" value="UniProtKB-EC"/>
</dbReference>
<accession>A0A1H9KGE1</accession>
<dbReference type="Gene3D" id="3.30.70.270">
    <property type="match status" value="1"/>
</dbReference>
<organism evidence="6 7">
    <name type="scientific">Amphritea atlantica</name>
    <dbReference type="NCBI Taxonomy" id="355243"/>
    <lineage>
        <taxon>Bacteria</taxon>
        <taxon>Pseudomonadati</taxon>
        <taxon>Pseudomonadota</taxon>
        <taxon>Gammaproteobacteria</taxon>
        <taxon>Oceanospirillales</taxon>
        <taxon>Oceanospirillaceae</taxon>
        <taxon>Amphritea</taxon>
    </lineage>
</organism>
<dbReference type="SUPFAM" id="SSF55073">
    <property type="entry name" value="Nucleotide cyclase"/>
    <property type="match status" value="1"/>
</dbReference>
<gene>
    <name evidence="6" type="ORF">SAMN03080615_03470</name>
</gene>
<feature type="compositionally biased region" description="Polar residues" evidence="4">
    <location>
        <begin position="9"/>
        <end position="26"/>
    </location>
</feature>
<name>A0A1H9KGE1_9GAMM</name>
<dbReference type="InterPro" id="IPR029787">
    <property type="entry name" value="Nucleotide_cyclase"/>
</dbReference>
<dbReference type="AlphaFoldDB" id="A0A1H9KGE1"/>
<comment type="catalytic activity">
    <reaction evidence="3">
        <text>2 GTP = 3',3'-c-di-GMP + 2 diphosphate</text>
        <dbReference type="Rhea" id="RHEA:24898"/>
        <dbReference type="ChEBI" id="CHEBI:33019"/>
        <dbReference type="ChEBI" id="CHEBI:37565"/>
        <dbReference type="ChEBI" id="CHEBI:58805"/>
        <dbReference type="EC" id="2.7.7.65"/>
    </reaction>
</comment>
<dbReference type="InterPro" id="IPR050469">
    <property type="entry name" value="Diguanylate_Cyclase"/>
</dbReference>
<dbReference type="PANTHER" id="PTHR45138">
    <property type="entry name" value="REGULATORY COMPONENTS OF SENSORY TRANSDUCTION SYSTEM"/>
    <property type="match status" value="1"/>
</dbReference>
<dbReference type="FunFam" id="3.30.70.270:FF:000001">
    <property type="entry name" value="Diguanylate cyclase domain protein"/>
    <property type="match status" value="1"/>
</dbReference>
<dbReference type="PANTHER" id="PTHR45138:SF9">
    <property type="entry name" value="DIGUANYLATE CYCLASE DGCM-RELATED"/>
    <property type="match status" value="1"/>
</dbReference>
<dbReference type="Gene3D" id="1.20.120.30">
    <property type="entry name" value="Aspartate receptor, ligand-binding domain"/>
    <property type="match status" value="1"/>
</dbReference>
<dbReference type="PROSITE" id="PS50887">
    <property type="entry name" value="GGDEF"/>
    <property type="match status" value="1"/>
</dbReference>